<evidence type="ECO:0000313" key="1">
    <source>
        <dbReference type="EMBL" id="SLN65677.1"/>
    </source>
</evidence>
<dbReference type="AlphaFoldDB" id="A0A1Y5TMI0"/>
<reference evidence="1 2" key="1">
    <citation type="submission" date="2017-03" db="EMBL/GenBank/DDBJ databases">
        <authorList>
            <person name="Afonso C.L."/>
            <person name="Miller P.J."/>
            <person name="Scott M.A."/>
            <person name="Spackman E."/>
            <person name="Goraichik I."/>
            <person name="Dimitrov K.M."/>
            <person name="Suarez D.L."/>
            <person name="Swayne D.E."/>
        </authorList>
    </citation>
    <scope>NUCLEOTIDE SEQUENCE [LARGE SCALE GENOMIC DNA]</scope>
    <source>
        <strain evidence="1 2">CECT 7971</strain>
    </source>
</reference>
<proteinExistence type="predicted"/>
<name>A0A1Y5TMI0_9RHOB</name>
<dbReference type="STRING" id="658057.SAMN04488032_1154"/>
<keyword evidence="2" id="KW-1185">Reference proteome</keyword>
<dbReference type="EMBL" id="FWFW01000014">
    <property type="protein sequence ID" value="SLN65677.1"/>
    <property type="molecule type" value="Genomic_DNA"/>
</dbReference>
<evidence type="ECO:0000313" key="2">
    <source>
        <dbReference type="Proteomes" id="UP000193307"/>
    </source>
</evidence>
<protein>
    <submittedName>
        <fullName evidence="1">Uncharacterized protein</fullName>
    </submittedName>
</protein>
<organism evidence="1 2">
    <name type="scientific">Pacificibacter marinus</name>
    <dbReference type="NCBI Taxonomy" id="658057"/>
    <lineage>
        <taxon>Bacteria</taxon>
        <taxon>Pseudomonadati</taxon>
        <taxon>Pseudomonadota</taxon>
        <taxon>Alphaproteobacteria</taxon>
        <taxon>Rhodobacterales</taxon>
        <taxon>Roseobacteraceae</taxon>
        <taxon>Pacificibacter</taxon>
    </lineage>
</organism>
<accession>A0A1Y5TMI0</accession>
<gene>
    <name evidence="1" type="ORF">PAM7971_03460</name>
</gene>
<sequence>MSVASLTGSYTIDGMCVRLLARHVLDRATLHTVVCATGRGLRALGLFYSQVWNFGRLLPLEAEMGRALCGRSARSFLQSSRCEGSGEQDSIRSNRHTILANAKTVDQQHHRRAGHHIAQKCADQSVHAAVHISVIPRMTRGVFTFRYGYLNNLISIVSRVEACRLPRRVLP</sequence>
<dbReference type="Proteomes" id="UP000193307">
    <property type="component" value="Unassembled WGS sequence"/>
</dbReference>